<comment type="caution">
    <text evidence="6">The sequence shown here is derived from an EMBL/GenBank/DDBJ whole genome shotgun (WGS) entry which is preliminary data.</text>
</comment>
<dbReference type="InterPro" id="IPR036388">
    <property type="entry name" value="WH-like_DNA-bd_sf"/>
</dbReference>
<dbReference type="SUPFAM" id="SSF53850">
    <property type="entry name" value="Periplasmic binding protein-like II"/>
    <property type="match status" value="1"/>
</dbReference>
<dbReference type="GO" id="GO:0003677">
    <property type="term" value="F:DNA binding"/>
    <property type="evidence" value="ECO:0007669"/>
    <property type="project" value="UniProtKB-KW"/>
</dbReference>
<keyword evidence="3" id="KW-0238">DNA-binding</keyword>
<dbReference type="PROSITE" id="PS50931">
    <property type="entry name" value="HTH_LYSR"/>
    <property type="match status" value="1"/>
</dbReference>
<dbReference type="Pfam" id="PF03466">
    <property type="entry name" value="LysR_substrate"/>
    <property type="match status" value="1"/>
</dbReference>
<dbReference type="InterPro" id="IPR050950">
    <property type="entry name" value="HTH-type_LysR_regulators"/>
</dbReference>
<reference evidence="6 7" key="1">
    <citation type="submission" date="2021-10" db="EMBL/GenBank/DDBJ databases">
        <title>Anaerobic single-cell dispensing facilitates the cultivation of human gut bacteria.</title>
        <authorList>
            <person name="Afrizal A."/>
        </authorList>
    </citation>
    <scope>NUCLEOTIDE SEQUENCE [LARGE SCALE GENOMIC DNA]</scope>
    <source>
        <strain evidence="6 7">CLA-AA-H273</strain>
    </source>
</reference>
<evidence type="ECO:0000256" key="4">
    <source>
        <dbReference type="ARBA" id="ARBA00023163"/>
    </source>
</evidence>
<dbReference type="PANTHER" id="PTHR30419:SF30">
    <property type="entry name" value="LYSR FAMILY TRANSCRIPTIONAL REGULATOR"/>
    <property type="match status" value="1"/>
</dbReference>
<dbReference type="Gene3D" id="3.40.190.290">
    <property type="match status" value="1"/>
</dbReference>
<dbReference type="Pfam" id="PF00126">
    <property type="entry name" value="HTH_1"/>
    <property type="match status" value="1"/>
</dbReference>
<dbReference type="GO" id="GO:0003700">
    <property type="term" value="F:DNA-binding transcription factor activity"/>
    <property type="evidence" value="ECO:0007669"/>
    <property type="project" value="InterPro"/>
</dbReference>
<evidence type="ECO:0000256" key="2">
    <source>
        <dbReference type="ARBA" id="ARBA00023015"/>
    </source>
</evidence>
<evidence type="ECO:0000256" key="3">
    <source>
        <dbReference type="ARBA" id="ARBA00023125"/>
    </source>
</evidence>
<protein>
    <submittedName>
        <fullName evidence="6">LysR family transcriptional regulator</fullName>
    </submittedName>
</protein>
<evidence type="ECO:0000313" key="6">
    <source>
        <dbReference type="EMBL" id="MCC2118761.1"/>
    </source>
</evidence>
<accession>A0AAE3A1K9</accession>
<evidence type="ECO:0000259" key="5">
    <source>
        <dbReference type="PROSITE" id="PS50931"/>
    </source>
</evidence>
<keyword evidence="7" id="KW-1185">Reference proteome</keyword>
<dbReference type="EMBL" id="JAJEPV010000007">
    <property type="protein sequence ID" value="MCC2118761.1"/>
    <property type="molecule type" value="Genomic_DNA"/>
</dbReference>
<comment type="similarity">
    <text evidence="1">Belongs to the LysR transcriptional regulatory family.</text>
</comment>
<gene>
    <name evidence="6" type="ORF">LKD75_04000</name>
</gene>
<dbReference type="InterPro" id="IPR005119">
    <property type="entry name" value="LysR_subst-bd"/>
</dbReference>
<sequence length="313" mass="35512">MDISFEYYKIFYYVAKYENITKAAMVLKSSQPNVTRIIHILEDQLDCRLFLREPRGLKLTEEGKRLYAHVAIACQHLLDAEAELCRNKNVCSGTIELGVTETALHLFLLQNLHDFQTGYPEIKIRIQNNTTPEILKSLQNGRLDLAVVTTPFELHDALACEDLLTFREVPAGGPDYAALSDRPMTLKEFRLHSIIGLGYGTASYEYYRKVFIEQHLDYEPAMEVATADLVIPLLQNNLGVGFVPEPLAAPFFENDSLVPLTLNVPLPSREVKMLWDKSRSQSRATATFCSYLRERCQRNLPILDPENESVAGN</sequence>
<evidence type="ECO:0000313" key="7">
    <source>
        <dbReference type="Proteomes" id="UP001197795"/>
    </source>
</evidence>
<dbReference type="RefSeq" id="WP_118730643.1">
    <property type="nucleotide sequence ID" value="NZ_JAJEPV010000007.1"/>
</dbReference>
<dbReference type="InterPro" id="IPR036390">
    <property type="entry name" value="WH_DNA-bd_sf"/>
</dbReference>
<dbReference type="Gene3D" id="1.10.10.10">
    <property type="entry name" value="Winged helix-like DNA-binding domain superfamily/Winged helix DNA-binding domain"/>
    <property type="match status" value="1"/>
</dbReference>
<organism evidence="6 7">
    <name type="scientific">Waltera acetigignens</name>
    <dbReference type="NCBI Taxonomy" id="2981769"/>
    <lineage>
        <taxon>Bacteria</taxon>
        <taxon>Bacillati</taxon>
        <taxon>Bacillota</taxon>
        <taxon>Clostridia</taxon>
        <taxon>Lachnospirales</taxon>
        <taxon>Lachnospiraceae</taxon>
        <taxon>Waltera</taxon>
    </lineage>
</organism>
<dbReference type="Proteomes" id="UP001197795">
    <property type="component" value="Unassembled WGS sequence"/>
</dbReference>
<feature type="domain" description="HTH lysR-type" evidence="5">
    <location>
        <begin position="9"/>
        <end position="60"/>
    </location>
</feature>
<dbReference type="PANTHER" id="PTHR30419">
    <property type="entry name" value="HTH-TYPE TRANSCRIPTIONAL REGULATOR YBHD"/>
    <property type="match status" value="1"/>
</dbReference>
<keyword evidence="4" id="KW-0804">Transcription</keyword>
<dbReference type="CDD" id="cd05466">
    <property type="entry name" value="PBP2_LTTR_substrate"/>
    <property type="match status" value="1"/>
</dbReference>
<dbReference type="AlphaFoldDB" id="A0AAE3A1K9"/>
<keyword evidence="2" id="KW-0805">Transcription regulation</keyword>
<dbReference type="InterPro" id="IPR000847">
    <property type="entry name" value="LysR_HTH_N"/>
</dbReference>
<evidence type="ECO:0000256" key="1">
    <source>
        <dbReference type="ARBA" id="ARBA00009437"/>
    </source>
</evidence>
<dbReference type="GO" id="GO:0005829">
    <property type="term" value="C:cytosol"/>
    <property type="evidence" value="ECO:0007669"/>
    <property type="project" value="TreeGrafter"/>
</dbReference>
<proteinExistence type="inferred from homology"/>
<name>A0AAE3A1K9_9FIRM</name>
<dbReference type="SUPFAM" id="SSF46785">
    <property type="entry name" value="Winged helix' DNA-binding domain"/>
    <property type="match status" value="1"/>
</dbReference>